<gene>
    <name evidence="1" type="ORF">DFR41_11084</name>
</gene>
<sequence>MRVAAIAPRRRAPGFSLLEVLVALMLLAGAALGGARLAARTYQQLQATQQRAAALVLAQDHAERARMNPRGLQEGRYALGLDQPPPAAAAPAADLADAAEAARRVAALDQRNLLTAATAQLPQARAQVKVTQDNGVQVLQVWLVWWTAGAAAEDGLGAANQADCPAELGKPAPEQACLFQRFAL</sequence>
<comment type="caution">
    <text evidence="1">The sequence shown here is derived from an EMBL/GenBank/DDBJ whole genome shotgun (WGS) entry which is preliminary data.</text>
</comment>
<evidence type="ECO:0000313" key="2">
    <source>
        <dbReference type="Proteomes" id="UP000255265"/>
    </source>
</evidence>
<dbReference type="Proteomes" id="UP000255265">
    <property type="component" value="Unassembled WGS sequence"/>
</dbReference>
<dbReference type="AlphaFoldDB" id="A0A370FCU8"/>
<protein>
    <submittedName>
        <fullName evidence="1">Type IV pilus assembly protein PilV</fullName>
    </submittedName>
</protein>
<dbReference type="EMBL" id="QQAV01000010">
    <property type="protein sequence ID" value="RDI20678.1"/>
    <property type="molecule type" value="Genomic_DNA"/>
</dbReference>
<dbReference type="InterPro" id="IPR012902">
    <property type="entry name" value="N_methyl_site"/>
</dbReference>
<keyword evidence="2" id="KW-1185">Reference proteome</keyword>
<name>A0A370FCU8_9BURK</name>
<dbReference type="RefSeq" id="WP_170159436.1">
    <property type="nucleotide sequence ID" value="NZ_QQAV01000010.1"/>
</dbReference>
<proteinExistence type="predicted"/>
<organism evidence="1 2">
    <name type="scientific">Pseudacidovorax intermedius</name>
    <dbReference type="NCBI Taxonomy" id="433924"/>
    <lineage>
        <taxon>Bacteria</taxon>
        <taxon>Pseudomonadati</taxon>
        <taxon>Pseudomonadota</taxon>
        <taxon>Betaproteobacteria</taxon>
        <taxon>Burkholderiales</taxon>
        <taxon>Comamonadaceae</taxon>
        <taxon>Pseudacidovorax</taxon>
    </lineage>
</organism>
<dbReference type="InterPro" id="IPR013362">
    <property type="entry name" value="Pilus_4_PilV"/>
</dbReference>
<reference evidence="1 2" key="1">
    <citation type="submission" date="2018-07" db="EMBL/GenBank/DDBJ databases">
        <title>Genomic Encyclopedia of Type Strains, Phase IV (KMG-IV): sequencing the most valuable type-strain genomes for metagenomic binning, comparative biology and taxonomic classification.</title>
        <authorList>
            <person name="Goeker M."/>
        </authorList>
    </citation>
    <scope>NUCLEOTIDE SEQUENCE [LARGE SCALE GENOMIC DNA]</scope>
    <source>
        <strain evidence="1 2">DSM 21352</strain>
    </source>
</reference>
<dbReference type="Pfam" id="PF07963">
    <property type="entry name" value="N_methyl"/>
    <property type="match status" value="1"/>
</dbReference>
<accession>A0A370FCU8</accession>
<dbReference type="NCBIfam" id="TIGR02523">
    <property type="entry name" value="type_IV_pilV"/>
    <property type="match status" value="1"/>
</dbReference>
<evidence type="ECO:0000313" key="1">
    <source>
        <dbReference type="EMBL" id="RDI20678.1"/>
    </source>
</evidence>
<dbReference type="NCBIfam" id="TIGR02532">
    <property type="entry name" value="IV_pilin_GFxxxE"/>
    <property type="match status" value="1"/>
</dbReference>